<evidence type="ECO:0000313" key="3">
    <source>
        <dbReference type="Proteomes" id="UP000280935"/>
    </source>
</evidence>
<sequence length="464" mass="50411">MTTLFRQRSLRRRDLLIAATALAGSAVTGCSSSFHDALQPPTPGEIPVEFADHAVWPGNNTYFAVTAMRERHLVGMTTVADAAGTFVSGWVPVLVDLTGGITRAVLTDDSGAWVTRVVKPTSGLERKKPAATALTTLVEGPAVIDDEYAYLCVGVILWDFPQQEPVMKGQSLDALGHLVVLKLRLSDGAVVASRTASDRFAQGPFAGRVHLSFTADRSSLLLAGGRYGSEARDKGAGWVGLRLRCSDLEIEYDAHVLHGTDLARSVIPAGQGLLFAYTWGEHPEVISLLTEQRYRHESPAVGHPSGEEALVVGDWVYLLENHGKNGQQDLHRYIVNMATGERTDIPDADPDFPVWPSVFTDRSFLLDADLPYRLAVWPLGAAEPQATWPSSEALTVESVAILGEHFFAQGRQDGKSVLKVLPFDSTTPVATIEYQKGLFDKVTAVTRWGIVTGRGFIPATRWLD</sequence>
<evidence type="ECO:0000313" key="2">
    <source>
        <dbReference type="EMBL" id="RRD48277.1"/>
    </source>
</evidence>
<keyword evidence="1" id="KW-0732">Signal</keyword>
<gene>
    <name evidence="2" type="ORF">EII35_13605</name>
</gene>
<dbReference type="AlphaFoldDB" id="A0A3P1WR85"/>
<accession>A0A3P1WR85</accession>
<dbReference type="PROSITE" id="PS51257">
    <property type="entry name" value="PROKAR_LIPOPROTEIN"/>
    <property type="match status" value="1"/>
</dbReference>
<dbReference type="RefSeq" id="WP_125229009.1">
    <property type="nucleotide sequence ID" value="NZ_RQYT01000046.1"/>
</dbReference>
<proteinExistence type="predicted"/>
<name>A0A3P1WR85_9ACTN</name>
<protein>
    <submittedName>
        <fullName evidence="2">Uncharacterized protein</fullName>
    </submittedName>
</protein>
<dbReference type="EMBL" id="RQYT01000046">
    <property type="protein sequence ID" value="RRD48277.1"/>
    <property type="molecule type" value="Genomic_DNA"/>
</dbReference>
<feature type="signal peptide" evidence="1">
    <location>
        <begin position="1"/>
        <end position="23"/>
    </location>
</feature>
<dbReference type="Proteomes" id="UP000280935">
    <property type="component" value="Unassembled WGS sequence"/>
</dbReference>
<comment type="caution">
    <text evidence="2">The sequence shown here is derived from an EMBL/GenBank/DDBJ whole genome shotgun (WGS) entry which is preliminary data.</text>
</comment>
<evidence type="ECO:0000256" key="1">
    <source>
        <dbReference type="SAM" id="SignalP"/>
    </source>
</evidence>
<feature type="chain" id="PRO_5038764507" evidence="1">
    <location>
        <begin position="24"/>
        <end position="464"/>
    </location>
</feature>
<organism evidence="2 3">
    <name type="scientific">Arachnia propionica</name>
    <dbReference type="NCBI Taxonomy" id="1750"/>
    <lineage>
        <taxon>Bacteria</taxon>
        <taxon>Bacillati</taxon>
        <taxon>Actinomycetota</taxon>
        <taxon>Actinomycetes</taxon>
        <taxon>Propionibacteriales</taxon>
        <taxon>Propionibacteriaceae</taxon>
        <taxon>Arachnia</taxon>
    </lineage>
</organism>
<reference evidence="2 3" key="1">
    <citation type="submission" date="2018-11" db="EMBL/GenBank/DDBJ databases">
        <title>Genomes From Bacteria Associated with the Canine Oral Cavity: a Test Case for Automated Genome-Based Taxonomic Assignment.</title>
        <authorList>
            <person name="Coil D.A."/>
            <person name="Jospin G."/>
            <person name="Darling A.E."/>
            <person name="Wallis C."/>
            <person name="Davis I.J."/>
            <person name="Harris S."/>
            <person name="Eisen J.A."/>
            <person name="Holcombe L.J."/>
            <person name="O'Flynn C."/>
        </authorList>
    </citation>
    <scope>NUCLEOTIDE SEQUENCE [LARGE SCALE GENOMIC DNA]</scope>
    <source>
        <strain evidence="2 3">OH2822_COT-296</strain>
    </source>
</reference>
<dbReference type="OrthoDB" id="3730812at2"/>